<keyword evidence="2" id="KW-0813">Transport</keyword>
<keyword evidence="7" id="KW-1185">Reference proteome</keyword>
<organism evidence="6 7">
    <name type="scientific">Paratrimastix pyriformis</name>
    <dbReference type="NCBI Taxonomy" id="342808"/>
    <lineage>
        <taxon>Eukaryota</taxon>
        <taxon>Metamonada</taxon>
        <taxon>Preaxostyla</taxon>
        <taxon>Paratrimastigidae</taxon>
        <taxon>Paratrimastix</taxon>
    </lineage>
</organism>
<dbReference type="SUPFAM" id="SSF48371">
    <property type="entry name" value="ARM repeat"/>
    <property type="match status" value="1"/>
</dbReference>
<feature type="compositionally biased region" description="Acidic residues" evidence="4">
    <location>
        <begin position="1080"/>
        <end position="1102"/>
    </location>
</feature>
<evidence type="ECO:0000259" key="5">
    <source>
        <dbReference type="PROSITE" id="PS50166"/>
    </source>
</evidence>
<name>A0ABQ8URK1_9EUKA</name>
<dbReference type="InterPro" id="IPR016024">
    <property type="entry name" value="ARM-type_fold"/>
</dbReference>
<reference evidence="6" key="1">
    <citation type="journal article" date="2022" name="bioRxiv">
        <title>Genomics of Preaxostyla Flagellates Illuminates Evolutionary Transitions and the Path Towards Mitochondrial Loss.</title>
        <authorList>
            <person name="Novak L.V.F."/>
            <person name="Treitli S.C."/>
            <person name="Pyrih J."/>
            <person name="Halakuc P."/>
            <person name="Pipaliya S.V."/>
            <person name="Vacek V."/>
            <person name="Brzon O."/>
            <person name="Soukal P."/>
            <person name="Eme L."/>
            <person name="Dacks J.B."/>
            <person name="Karnkowska A."/>
            <person name="Elias M."/>
            <person name="Hampl V."/>
        </authorList>
    </citation>
    <scope>NUCLEOTIDE SEQUENCE</scope>
    <source>
        <strain evidence="6">RCP-MX</strain>
    </source>
</reference>
<evidence type="ECO:0000256" key="2">
    <source>
        <dbReference type="ARBA" id="ARBA00022448"/>
    </source>
</evidence>
<dbReference type="InterPro" id="IPR001494">
    <property type="entry name" value="Importin-beta_N"/>
</dbReference>
<accession>A0ABQ8URK1</accession>
<dbReference type="Gene3D" id="1.25.10.10">
    <property type="entry name" value="Leucine-rich Repeat Variant"/>
    <property type="match status" value="1"/>
</dbReference>
<dbReference type="PANTHER" id="PTHR10997:SF9">
    <property type="entry name" value="IMPORTIN-9"/>
    <property type="match status" value="1"/>
</dbReference>
<dbReference type="InterPro" id="IPR011989">
    <property type="entry name" value="ARM-like"/>
</dbReference>
<evidence type="ECO:0000256" key="1">
    <source>
        <dbReference type="ARBA" id="ARBA00004123"/>
    </source>
</evidence>
<evidence type="ECO:0000256" key="4">
    <source>
        <dbReference type="SAM" id="MobiDB-lite"/>
    </source>
</evidence>
<comment type="subcellular location">
    <subcellularLocation>
        <location evidence="1">Nucleus</location>
    </subcellularLocation>
</comment>
<feature type="region of interest" description="Disordered" evidence="4">
    <location>
        <begin position="1126"/>
        <end position="1146"/>
    </location>
</feature>
<gene>
    <name evidence="6" type="ORF">PAPYR_1914</name>
</gene>
<dbReference type="EMBL" id="JAPMOS010000006">
    <property type="protein sequence ID" value="KAJ4461773.1"/>
    <property type="molecule type" value="Genomic_DNA"/>
</dbReference>
<evidence type="ECO:0000313" key="7">
    <source>
        <dbReference type="Proteomes" id="UP001141327"/>
    </source>
</evidence>
<feature type="region of interest" description="Disordered" evidence="4">
    <location>
        <begin position="926"/>
        <end position="945"/>
    </location>
</feature>
<evidence type="ECO:0000256" key="3">
    <source>
        <dbReference type="ARBA" id="ARBA00023242"/>
    </source>
</evidence>
<evidence type="ECO:0000313" key="6">
    <source>
        <dbReference type="EMBL" id="KAJ4461773.1"/>
    </source>
</evidence>
<protein>
    <submittedName>
        <fullName evidence="6">Armadillo-type protein</fullName>
    </submittedName>
</protein>
<proteinExistence type="predicted"/>
<feature type="domain" description="Importin N-terminal" evidence="5">
    <location>
        <begin position="75"/>
        <end position="119"/>
    </location>
</feature>
<dbReference type="PANTHER" id="PTHR10997">
    <property type="entry name" value="IMPORTIN-7, 8, 11"/>
    <property type="match status" value="1"/>
</dbReference>
<sequence>MQQQIVQALSQMGVSPKAVTEQLDRLSIQPGLFFLCKLSSGTLSQVMGCRFLELPLNPVSLPIFDRYRMYERLTLVPGISISQHVRAHWSQLSHAYKDFQITPEEKTAIREAILPLLGAPESKIRTAAVCGPSSRRQATPGVEGRRVRHPICLLRRCRATSMAVASIAQWDYEDWPQLIQTLFACMGSGDLNAVHGAVRCLDLLIDSLSQQQISESFFAALLAILRAPQNYNHIILMRAVSIMCSLFKILGTAALEHPDVVKGWMARYFDEVLAMVVQIMAAPLPPDGNCSLKTQAIRLCTVMAEQFPALLRKRKAASQQLFFHVWAAITTALQIYDEHIVRGRGIAAPPQVDEEGDILTFPTYVMALTQFLVVLIRSRKFAPALQGALEPTMRLMVGFLQIAPDQEQAWANDTNEYLRDEDEDSYSWSLRLAVLEVIQLLVEHFDQEALRAAVGAIGGSIQAATAARRAGDPHWWRPHEAAVRLVSSLAEDLVQANEDGPMAGDLDDVLQTLSQATAPPRPASPADRARSLRRAALVHRGGAATVPKKAAPPPGPLFPVEQFRLAALQLDPDICARYPFLEGRILQCAASLCEGFPMEATLGYFRRPWRPSRAPIPPATSPRAQAGPAGPHAPVIFQFATQYAVEASEEELHLMLDTLLATMKRPTATAPCAGADVQVGGESLGAHAAALTDALLRIWEEHMNDPFLSSSLADLFEARLTPVLVGLIESANSPPGCAEAAVDLITVIAGPRATAQPLGAGQFAPVLPEQAFGCLTRLMLTGHDDGSLQSAAMAMRRLVRLYPAHIRACTGVPGVQLADPSGVGALIAILRRYLDAAELDDSAALYVGPFITAAVQTFAAETQPQLGGLMEAVVVRLSSAQLSTLIQVARPPAPHPTPLEGLVLALVQLMRLGTAPWVDALAAIRVPPPPPPEEGQAPKPSPLPPAQDGLTLVLQKWARAQNDFRGDYSLKVSVWGLVQLFRAADPRLDGVQVLGDIVPTDRITTRRQAATNPDRWTVVPFRLKAVKLVLKVLEEELINRDPALQRAVRIPCHAPVAGRSSSGSRSHGRRQVTGERDGEGADEDDDEDGDEDGDEEDDEEEGCNPFGAEDPTADVPDFAAYLQQLAAMEDDGQAARGEEGDGDMESAQADAMLDPLSKEDLMERCLDFVRSLAQFGASMTPHLLPGELKVIETAMALPPRPQQTS</sequence>
<dbReference type="Proteomes" id="UP001141327">
    <property type="component" value="Unassembled WGS sequence"/>
</dbReference>
<feature type="region of interest" description="Disordered" evidence="4">
    <location>
        <begin position="1055"/>
        <end position="1113"/>
    </location>
</feature>
<dbReference type="PROSITE" id="PS50166">
    <property type="entry name" value="IMPORTIN_B_NT"/>
    <property type="match status" value="1"/>
</dbReference>
<keyword evidence="3" id="KW-0539">Nucleus</keyword>
<comment type="caution">
    <text evidence="6">The sequence shown here is derived from an EMBL/GenBank/DDBJ whole genome shotgun (WGS) entry which is preliminary data.</text>
</comment>